<keyword evidence="3" id="KW-0813">Transport</keyword>
<dbReference type="PANTHER" id="PTHR20772">
    <property type="entry name" value="PROTEIN FMP42"/>
    <property type="match status" value="1"/>
</dbReference>
<dbReference type="EMBL" id="UIVS01000003">
    <property type="protein sequence ID" value="SVP92886.1"/>
    <property type="molecule type" value="Genomic_DNA"/>
</dbReference>
<reference evidence="9" key="1">
    <citation type="submission" date="2018-07" db="EMBL/GenBank/DDBJ databases">
        <authorList>
            <person name="Quirk P.G."/>
            <person name="Krulwich T.A."/>
        </authorList>
    </citation>
    <scope>NUCLEOTIDE SEQUENCE</scope>
    <source>
        <strain evidence="9">Anand</strain>
    </source>
</reference>
<evidence type="ECO:0000256" key="8">
    <source>
        <dbReference type="SAM" id="Phobius"/>
    </source>
</evidence>
<evidence type="ECO:0000313" key="10">
    <source>
        <dbReference type="EMBL" id="SVP93687.1"/>
    </source>
</evidence>
<dbReference type="Gene3D" id="1.20.1250.20">
    <property type="entry name" value="MFS general substrate transporter like domains"/>
    <property type="match status" value="1"/>
</dbReference>
<feature type="transmembrane region" description="Helical" evidence="8">
    <location>
        <begin position="436"/>
        <end position="454"/>
    </location>
</feature>
<feature type="transmembrane region" description="Helical" evidence="8">
    <location>
        <begin position="45"/>
        <end position="65"/>
    </location>
</feature>
<keyword evidence="6 8" id="KW-1133">Transmembrane helix</keyword>
<dbReference type="SUPFAM" id="SSF103473">
    <property type="entry name" value="MFS general substrate transporter"/>
    <property type="match status" value="1"/>
</dbReference>
<evidence type="ECO:0000256" key="2">
    <source>
        <dbReference type="ARBA" id="ARBA00006595"/>
    </source>
</evidence>
<feature type="transmembrane region" description="Helical" evidence="8">
    <location>
        <begin position="160"/>
        <end position="180"/>
    </location>
</feature>
<dbReference type="GO" id="GO:0016020">
    <property type="term" value="C:membrane"/>
    <property type="evidence" value="ECO:0007669"/>
    <property type="project" value="UniProtKB-SubCell"/>
</dbReference>
<organism evidence="9">
    <name type="scientific">Theileria annulata</name>
    <dbReference type="NCBI Taxonomy" id="5874"/>
    <lineage>
        <taxon>Eukaryota</taxon>
        <taxon>Sar</taxon>
        <taxon>Alveolata</taxon>
        <taxon>Apicomplexa</taxon>
        <taxon>Aconoidasida</taxon>
        <taxon>Piroplasmida</taxon>
        <taxon>Theileriidae</taxon>
        <taxon>Theileria</taxon>
    </lineage>
</organism>
<comment type="subcellular location">
    <subcellularLocation>
        <location evidence="1">Membrane</location>
        <topology evidence="1">Multi-pass membrane protein</topology>
    </subcellularLocation>
</comment>
<feature type="transmembrane region" description="Helical" evidence="8">
    <location>
        <begin position="225"/>
        <end position="249"/>
    </location>
</feature>
<evidence type="ECO:0000256" key="6">
    <source>
        <dbReference type="ARBA" id="ARBA00022989"/>
    </source>
</evidence>
<dbReference type="VEuPathDB" id="PiroplasmaDB:TA05155"/>
<feature type="transmembrane region" description="Helical" evidence="8">
    <location>
        <begin position="406"/>
        <end position="424"/>
    </location>
</feature>
<feature type="transmembrane region" description="Helical" evidence="8">
    <location>
        <begin position="192"/>
        <end position="219"/>
    </location>
</feature>
<evidence type="ECO:0000256" key="7">
    <source>
        <dbReference type="ARBA" id="ARBA00023136"/>
    </source>
</evidence>
<keyword evidence="4 8" id="KW-0812">Transmembrane</keyword>
<name>A0A3B0NCS8_THEAN</name>
<dbReference type="GO" id="GO:0022857">
    <property type="term" value="F:transmembrane transporter activity"/>
    <property type="evidence" value="ECO:0007669"/>
    <property type="project" value="InterPro"/>
</dbReference>
<evidence type="ECO:0000256" key="3">
    <source>
        <dbReference type="ARBA" id="ARBA00022448"/>
    </source>
</evidence>
<sequence>MKCNFVKFNKIMQNDGYDSESTLKKRGCLVVEDPKRFPPPYINPILRLAIYIYMILLTGNFFLGWTGLQELLYKAGSFEELCDDSNSEIIRIRSTEVIDCPARKFSINQLYTIQFSTNISMSFLVGIFLDTFGQKYTFVTGQIISFICVLLVGIFTKNGILLRILFFILGGVTESVYLPLTTVSKYFPKNNNFVMAFLGSVRSLSFFMTSILSAIYYMPNVKRGALVYIILGYGIISHVASAVIGIFIVQKDFFGISNSKNGSNSTEMLTDNSNKGVEVTSVREKNSTIKRFKGFLNGLVGTIKTGVHHEIFPQVLLFTVAVSLFVASVEFISMSQREILRTPTGKSAIGIFRFTSALIFLPGLLVGYISDTYGTPKGLLLMQVSLMLTYVCLMFNTYWGKIMGCIFHLTGGSLFFSIIFFYAYENFPPQRLGLGIGLIMLVCGIFVLINIGIYNAALKYTTPDNFSMVSIVLLAYLTVSVASNSGVMYLKRKKSKQKSETNNLTL</sequence>
<protein>
    <submittedName>
        <fullName evidence="9">Major Facilitator Superfamily, putative</fullName>
    </submittedName>
</protein>
<dbReference type="PANTHER" id="PTHR20772:SF2">
    <property type="entry name" value="PROTEIN FMP42"/>
    <property type="match status" value="1"/>
</dbReference>
<evidence type="ECO:0000313" key="9">
    <source>
        <dbReference type="EMBL" id="SVP92886.1"/>
    </source>
</evidence>
<dbReference type="GO" id="GO:0006865">
    <property type="term" value="P:amino acid transport"/>
    <property type="evidence" value="ECO:0007669"/>
    <property type="project" value="UniProtKB-KW"/>
</dbReference>
<feature type="transmembrane region" description="Helical" evidence="8">
    <location>
        <begin position="347"/>
        <end position="368"/>
    </location>
</feature>
<feature type="transmembrane region" description="Helical" evidence="8">
    <location>
        <begin position="380"/>
        <end position="400"/>
    </location>
</feature>
<evidence type="ECO:0000256" key="5">
    <source>
        <dbReference type="ARBA" id="ARBA00022970"/>
    </source>
</evidence>
<feature type="transmembrane region" description="Helical" evidence="8">
    <location>
        <begin position="466"/>
        <end position="490"/>
    </location>
</feature>
<feature type="transmembrane region" description="Helical" evidence="8">
    <location>
        <begin position="315"/>
        <end position="335"/>
    </location>
</feature>
<dbReference type="AlphaFoldDB" id="A0A3B0NCS8"/>
<dbReference type="EMBL" id="UIVT01000003">
    <property type="protein sequence ID" value="SVP93687.1"/>
    <property type="molecule type" value="Genomic_DNA"/>
</dbReference>
<feature type="transmembrane region" description="Helical" evidence="8">
    <location>
        <begin position="136"/>
        <end position="154"/>
    </location>
</feature>
<evidence type="ECO:0000256" key="1">
    <source>
        <dbReference type="ARBA" id="ARBA00004141"/>
    </source>
</evidence>
<evidence type="ECO:0000256" key="4">
    <source>
        <dbReference type="ARBA" id="ARBA00022692"/>
    </source>
</evidence>
<dbReference type="Pfam" id="PF07690">
    <property type="entry name" value="MFS_1"/>
    <property type="match status" value="1"/>
</dbReference>
<accession>A0A3B0NCS8</accession>
<proteinExistence type="inferred from homology"/>
<comment type="similarity">
    <text evidence="2">Belongs to the SLC43A transporter (TC 2.A.1.44) family.</text>
</comment>
<dbReference type="InterPro" id="IPR011701">
    <property type="entry name" value="MFS"/>
</dbReference>
<keyword evidence="7 8" id="KW-0472">Membrane</keyword>
<dbReference type="InterPro" id="IPR036259">
    <property type="entry name" value="MFS_trans_sf"/>
</dbReference>
<dbReference type="InterPro" id="IPR052599">
    <property type="entry name" value="SLC43A_AATransporter"/>
</dbReference>
<keyword evidence="5" id="KW-0029">Amino-acid transport</keyword>
<gene>
    <name evidence="10" type="ORF">TAT_000268000</name>
    <name evidence="9" type="ORF">TAV_000268400</name>
</gene>